<gene>
    <name evidence="2" type="primary">ORF26289</name>
</gene>
<evidence type="ECO:0000313" key="2">
    <source>
        <dbReference type="EMBL" id="CEK55889.1"/>
    </source>
</evidence>
<proteinExistence type="predicted"/>
<name>A0A0B6YIA6_9EUPU</name>
<protein>
    <submittedName>
        <fullName evidence="2">Uncharacterized protein</fullName>
    </submittedName>
</protein>
<keyword evidence="1" id="KW-0812">Transmembrane</keyword>
<keyword evidence="1" id="KW-0472">Membrane</keyword>
<dbReference type="EMBL" id="HACG01009024">
    <property type="protein sequence ID" value="CEK55889.1"/>
    <property type="molecule type" value="Transcribed_RNA"/>
</dbReference>
<accession>A0A0B6YIA6</accession>
<keyword evidence="1" id="KW-1133">Transmembrane helix</keyword>
<evidence type="ECO:0000256" key="1">
    <source>
        <dbReference type="SAM" id="Phobius"/>
    </source>
</evidence>
<organism evidence="2">
    <name type="scientific">Arion vulgaris</name>
    <dbReference type="NCBI Taxonomy" id="1028688"/>
    <lineage>
        <taxon>Eukaryota</taxon>
        <taxon>Metazoa</taxon>
        <taxon>Spiralia</taxon>
        <taxon>Lophotrochozoa</taxon>
        <taxon>Mollusca</taxon>
        <taxon>Gastropoda</taxon>
        <taxon>Heterobranchia</taxon>
        <taxon>Euthyneura</taxon>
        <taxon>Panpulmonata</taxon>
        <taxon>Eupulmonata</taxon>
        <taxon>Stylommatophora</taxon>
        <taxon>Helicina</taxon>
        <taxon>Arionoidea</taxon>
        <taxon>Arionidae</taxon>
        <taxon>Arion</taxon>
    </lineage>
</organism>
<reference evidence="2" key="1">
    <citation type="submission" date="2014-12" db="EMBL/GenBank/DDBJ databases">
        <title>Insight into the proteome of Arion vulgaris.</title>
        <authorList>
            <person name="Aradska J."/>
            <person name="Bulat T."/>
            <person name="Smidak R."/>
            <person name="Sarate P."/>
            <person name="Gangsoo J."/>
            <person name="Sialana F."/>
            <person name="Bilban M."/>
            <person name="Lubec G."/>
        </authorList>
    </citation>
    <scope>NUCLEOTIDE SEQUENCE</scope>
    <source>
        <tissue evidence="2">Skin</tissue>
    </source>
</reference>
<dbReference type="AlphaFoldDB" id="A0A0B6YIA6"/>
<sequence>MTSCLSNLNITGFDTSFWAWSEILGCNDTHTKLKAGNEMCSNSKTLTLNLTRTSTTDTGFKFSGVITVKKHPRWQTISQEKSELRGLAFIKGVTYFVAAIDSLAGIMAAILASMFRNPRSFWKSWAESVNVPEKCEAVHYEDSCTAVTSSNSKIEEVMEVKSY</sequence>
<feature type="transmembrane region" description="Helical" evidence="1">
    <location>
        <begin position="93"/>
        <end position="115"/>
    </location>
</feature>